<proteinExistence type="predicted"/>
<dbReference type="InterPro" id="IPR051783">
    <property type="entry name" value="NAD(P)-dependent_oxidoreduct"/>
</dbReference>
<protein>
    <submittedName>
        <fullName evidence="2">SDR family NAD(P)-dependent oxidoreductase</fullName>
    </submittedName>
</protein>
<dbReference type="GO" id="GO:0050661">
    <property type="term" value="F:NADP binding"/>
    <property type="evidence" value="ECO:0007669"/>
    <property type="project" value="InterPro"/>
</dbReference>
<dbReference type="GO" id="GO:0005737">
    <property type="term" value="C:cytoplasm"/>
    <property type="evidence" value="ECO:0007669"/>
    <property type="project" value="TreeGrafter"/>
</dbReference>
<evidence type="ECO:0000313" key="2">
    <source>
        <dbReference type="EMBL" id="MVN20101.1"/>
    </source>
</evidence>
<dbReference type="Gene3D" id="3.40.50.720">
    <property type="entry name" value="NAD(P)-binding Rossmann-like Domain"/>
    <property type="match status" value="1"/>
</dbReference>
<gene>
    <name evidence="2" type="ORF">GO621_00950</name>
</gene>
<dbReference type="Proteomes" id="UP000462014">
    <property type="component" value="Unassembled WGS sequence"/>
</dbReference>
<dbReference type="InterPro" id="IPR036291">
    <property type="entry name" value="NAD(P)-bd_dom_sf"/>
</dbReference>
<name>A0A7K1SS34_9SPHI</name>
<dbReference type="Pfam" id="PF03446">
    <property type="entry name" value="NAD_binding_2"/>
    <property type="match status" value="1"/>
</dbReference>
<dbReference type="EMBL" id="WPIK01000001">
    <property type="protein sequence ID" value="MVN20101.1"/>
    <property type="molecule type" value="Genomic_DNA"/>
</dbReference>
<feature type="domain" description="6-phosphogluconate dehydrogenase NADP-binding" evidence="1">
    <location>
        <begin position="18"/>
        <end position="134"/>
    </location>
</feature>
<dbReference type="GO" id="GO:0004029">
    <property type="term" value="F:aldehyde dehydrogenase (NAD+) activity"/>
    <property type="evidence" value="ECO:0007669"/>
    <property type="project" value="TreeGrafter"/>
</dbReference>
<comment type="caution">
    <text evidence="2">The sequence shown here is derived from an EMBL/GenBank/DDBJ whole genome shotgun (WGS) entry which is preliminary data.</text>
</comment>
<dbReference type="SUPFAM" id="SSF51735">
    <property type="entry name" value="NAD(P)-binding Rossmann-fold domains"/>
    <property type="match status" value="1"/>
</dbReference>
<evidence type="ECO:0000259" key="1">
    <source>
        <dbReference type="Pfam" id="PF03446"/>
    </source>
</evidence>
<keyword evidence="3" id="KW-1185">Reference proteome</keyword>
<reference evidence="2 3" key="1">
    <citation type="submission" date="2019-12" db="EMBL/GenBank/DDBJ databases">
        <title>Mucilaginibacter sp. HMF7410 genome sequencing and assembly.</title>
        <authorList>
            <person name="Kang H."/>
            <person name="Cha I."/>
            <person name="Kim H."/>
            <person name="Joh K."/>
        </authorList>
    </citation>
    <scope>NUCLEOTIDE SEQUENCE [LARGE SCALE GENOMIC DNA]</scope>
    <source>
        <strain evidence="2 3">HMF7410</strain>
    </source>
</reference>
<dbReference type="PANTHER" id="PTHR48079:SF6">
    <property type="entry name" value="NAD(P)-BINDING DOMAIN-CONTAINING PROTEIN-RELATED"/>
    <property type="match status" value="1"/>
</dbReference>
<accession>A0A7K1SS34</accession>
<dbReference type="InterPro" id="IPR006115">
    <property type="entry name" value="6PGDH_NADP-bd"/>
</dbReference>
<dbReference type="PANTHER" id="PTHR48079">
    <property type="entry name" value="PROTEIN YEEZ"/>
    <property type="match status" value="1"/>
</dbReference>
<evidence type="ECO:0000313" key="3">
    <source>
        <dbReference type="Proteomes" id="UP000462014"/>
    </source>
</evidence>
<sequence>MIWFIFARMSSKGKNKTISIAGCGWLGLPLAQKLVKKGWRVKGSTTTREKLTLLEKAAIEPFLMQLGNLKEQVDPVFFNSDFLLINVPPSRKNAQAGYLEKMQGLLPFMHAATIGKVIFISSTSVYADVCREVTEADEPSNPSELLLAEMLFLPDKNFDTTVIRFGGLFGPNRNPGRFFRDKNSIPNGLAPVNLIHLNDCLGLIEAVLNQQKTGIYNAVAPSHPTKKEFYGKAILRSGFAVPDFLEEKTQWKIISPDKIIADLNYQFQYPDLMKCLDDPAAF</sequence>
<organism evidence="2 3">
    <name type="scientific">Mucilaginibacter arboris</name>
    <dbReference type="NCBI Taxonomy" id="2682090"/>
    <lineage>
        <taxon>Bacteria</taxon>
        <taxon>Pseudomonadati</taxon>
        <taxon>Bacteroidota</taxon>
        <taxon>Sphingobacteriia</taxon>
        <taxon>Sphingobacteriales</taxon>
        <taxon>Sphingobacteriaceae</taxon>
        <taxon>Mucilaginibacter</taxon>
    </lineage>
</organism>
<dbReference type="AlphaFoldDB" id="A0A7K1SS34"/>